<proteinExistence type="predicted"/>
<dbReference type="PROSITE" id="PS51459">
    <property type="entry name" value="FIDO"/>
    <property type="match status" value="1"/>
</dbReference>
<feature type="domain" description="Fido" evidence="1">
    <location>
        <begin position="96"/>
        <end position="230"/>
    </location>
</feature>
<organism evidence="2 3">
    <name type="scientific">Aminipila luticellarii</name>
    <dbReference type="NCBI Taxonomy" id="2507160"/>
    <lineage>
        <taxon>Bacteria</taxon>
        <taxon>Bacillati</taxon>
        <taxon>Bacillota</taxon>
        <taxon>Clostridia</taxon>
        <taxon>Peptostreptococcales</taxon>
        <taxon>Anaerovoracaceae</taxon>
        <taxon>Aminipila</taxon>
    </lineage>
</organism>
<dbReference type="OrthoDB" id="2082365at2"/>
<dbReference type="Gene3D" id="1.10.3290.10">
    <property type="entry name" value="Fido-like domain"/>
    <property type="match status" value="1"/>
</dbReference>
<reference evidence="2 3" key="1">
    <citation type="submission" date="2019-01" db="EMBL/GenBank/DDBJ databases">
        <title>Draft genomes of a novel of Aminipila strains.</title>
        <authorList>
            <person name="Ma S."/>
        </authorList>
    </citation>
    <scope>NUCLEOTIDE SEQUENCE [LARGE SCALE GENOMIC DNA]</scope>
    <source>
        <strain evidence="3">JN-39</strain>
    </source>
</reference>
<gene>
    <name evidence="2" type="ORF">EQM06_04515</name>
</gene>
<dbReference type="InterPro" id="IPR003812">
    <property type="entry name" value="Fido"/>
</dbReference>
<dbReference type="EMBL" id="CP035281">
    <property type="protein sequence ID" value="QAT42542.1"/>
    <property type="molecule type" value="Genomic_DNA"/>
</dbReference>
<dbReference type="AlphaFoldDB" id="A0A410PUB3"/>
<sequence length="245" mass="29044">MRRSNMYQQILEKKLILDSRKPYSTEVRKQIKEMGRCDLIYTSLHLDGSPIKKEQLQRILQGDVVPEVTLNDHVAIERYLDTLTLMENLMGMESDVSLKVIEELHGMSCGTDRTVWRKSNPILYTLDYNPPHWQEIREKMEQFIKWSYQAEEKLAGNILLKAAYLHHKMIEIYPFEQNSESTARLVLYYSLLRDGYPIFELRLSESEYNTSIIEYLKHKNIEPFYKAVERGIFNKLDVLLQMTEE</sequence>
<dbReference type="InterPro" id="IPR036597">
    <property type="entry name" value="Fido-like_dom_sf"/>
</dbReference>
<keyword evidence="3" id="KW-1185">Reference proteome</keyword>
<protein>
    <recommendedName>
        <fullName evidence="1">Fido domain-containing protein</fullName>
    </recommendedName>
</protein>
<name>A0A410PUB3_9FIRM</name>
<evidence type="ECO:0000313" key="2">
    <source>
        <dbReference type="EMBL" id="QAT42542.1"/>
    </source>
</evidence>
<dbReference type="PANTHER" id="PTHR13504">
    <property type="entry name" value="FIDO DOMAIN-CONTAINING PROTEIN DDB_G0283145"/>
    <property type="match status" value="1"/>
</dbReference>
<evidence type="ECO:0000313" key="3">
    <source>
        <dbReference type="Proteomes" id="UP000287601"/>
    </source>
</evidence>
<evidence type="ECO:0000259" key="1">
    <source>
        <dbReference type="PROSITE" id="PS51459"/>
    </source>
</evidence>
<dbReference type="Pfam" id="PF02661">
    <property type="entry name" value="Fic"/>
    <property type="match status" value="1"/>
</dbReference>
<dbReference type="PANTHER" id="PTHR13504:SF38">
    <property type="entry name" value="FIDO DOMAIN-CONTAINING PROTEIN"/>
    <property type="match status" value="1"/>
</dbReference>
<dbReference type="InterPro" id="IPR040198">
    <property type="entry name" value="Fido_containing"/>
</dbReference>
<dbReference type="KEGG" id="amij:EQM06_04515"/>
<dbReference type="Proteomes" id="UP000287601">
    <property type="component" value="Chromosome"/>
</dbReference>
<dbReference type="SUPFAM" id="SSF140931">
    <property type="entry name" value="Fic-like"/>
    <property type="match status" value="1"/>
</dbReference>
<accession>A0A410PUB3</accession>